<dbReference type="PANTHER" id="PTHR43163">
    <property type="entry name" value="DIPEPTIDE TRANSPORT SYSTEM PERMEASE PROTEIN DPPB-RELATED"/>
    <property type="match status" value="1"/>
</dbReference>
<reference evidence="9 10" key="1">
    <citation type="submission" date="2017-08" db="EMBL/GenBank/DDBJ databases">
        <title>Infants hospitalized years apart are colonized by the same room-sourced microbial strains.</title>
        <authorList>
            <person name="Brooks B."/>
            <person name="Olm M.R."/>
            <person name="Firek B.A."/>
            <person name="Baker R."/>
            <person name="Thomas B.C."/>
            <person name="Morowitz M.J."/>
            <person name="Banfield J.F."/>
        </authorList>
    </citation>
    <scope>NUCLEOTIDE SEQUENCE [LARGE SCALE GENOMIC DNA]</scope>
    <source>
        <strain evidence="9">S2_003_000_R1_3</strain>
    </source>
</reference>
<dbReference type="Pfam" id="PF00528">
    <property type="entry name" value="BPD_transp_1"/>
    <property type="match status" value="1"/>
</dbReference>
<feature type="transmembrane region" description="Helical" evidence="7">
    <location>
        <begin position="289"/>
        <end position="310"/>
    </location>
</feature>
<dbReference type="GO" id="GO:0071916">
    <property type="term" value="F:dipeptide transmembrane transporter activity"/>
    <property type="evidence" value="ECO:0007669"/>
    <property type="project" value="TreeGrafter"/>
</dbReference>
<protein>
    <submittedName>
        <fullName evidence="9">ABC transporter permease</fullName>
    </submittedName>
</protein>
<evidence type="ECO:0000256" key="6">
    <source>
        <dbReference type="ARBA" id="ARBA00023136"/>
    </source>
</evidence>
<keyword evidence="4 7" id="KW-0812">Transmembrane</keyword>
<evidence type="ECO:0000256" key="1">
    <source>
        <dbReference type="ARBA" id="ARBA00004651"/>
    </source>
</evidence>
<keyword evidence="5 7" id="KW-1133">Transmembrane helix</keyword>
<dbReference type="GO" id="GO:0005886">
    <property type="term" value="C:plasma membrane"/>
    <property type="evidence" value="ECO:0007669"/>
    <property type="project" value="UniProtKB-SubCell"/>
</dbReference>
<evidence type="ECO:0000256" key="3">
    <source>
        <dbReference type="ARBA" id="ARBA00022475"/>
    </source>
</evidence>
<keyword evidence="6 7" id="KW-0472">Membrane</keyword>
<sequence>MTAHVRIVGRIALRYIVSLWAASVIIFMIMRLIPGDPAEVSLGETATPQAIESMKHTLGTDRPLITQYFSWITGMLHGHFGVSYSSGTDIGPILMDQTAVSLILVLTSMVLAIVLAVPLGTWAAMCNHKSDGTALSVLAHVGIAIPSFLAGILLISLFAVHWSILPANGWVPPKQSFTGFLRRLILPCCALTFIQAAILTRYVRSAVLEVLHQEYIRTARSTGLSTLHALVTHGARNAAVPIVAVIGVNMATLVVGAVLIEQVFVIPGLGSYVLDAVNSRDMITVQSCIMMLVTITLTVTLAADAVAALIDPRMSSSRLV</sequence>
<evidence type="ECO:0000313" key="10">
    <source>
        <dbReference type="Proteomes" id="UP000249432"/>
    </source>
</evidence>
<dbReference type="Pfam" id="PF19300">
    <property type="entry name" value="BPD_transp_1_N"/>
    <property type="match status" value="1"/>
</dbReference>
<dbReference type="SUPFAM" id="SSF161098">
    <property type="entry name" value="MetI-like"/>
    <property type="match status" value="1"/>
</dbReference>
<accession>A0A2W5SZ03</accession>
<proteinExistence type="inferred from homology"/>
<organism evidence="9 10">
    <name type="scientific">Corynebacterium kroppenstedtii</name>
    <dbReference type="NCBI Taxonomy" id="161879"/>
    <lineage>
        <taxon>Bacteria</taxon>
        <taxon>Bacillati</taxon>
        <taxon>Actinomycetota</taxon>
        <taxon>Actinomycetes</taxon>
        <taxon>Mycobacteriales</taxon>
        <taxon>Corynebacteriaceae</taxon>
        <taxon>Corynebacterium</taxon>
    </lineage>
</organism>
<keyword evidence="3" id="KW-1003">Cell membrane</keyword>
<comment type="subcellular location">
    <subcellularLocation>
        <location evidence="1 7">Cell membrane</location>
        <topology evidence="1 7">Multi-pass membrane protein</topology>
    </subcellularLocation>
</comment>
<feature type="domain" description="ABC transmembrane type-1" evidence="8">
    <location>
        <begin position="98"/>
        <end position="301"/>
    </location>
</feature>
<dbReference type="InterPro" id="IPR035906">
    <property type="entry name" value="MetI-like_sf"/>
</dbReference>
<feature type="transmembrane region" description="Helical" evidence="7">
    <location>
        <begin position="102"/>
        <end position="125"/>
    </location>
</feature>
<dbReference type="AlphaFoldDB" id="A0A2W5SZ03"/>
<evidence type="ECO:0000259" key="8">
    <source>
        <dbReference type="PROSITE" id="PS50928"/>
    </source>
</evidence>
<evidence type="ECO:0000313" key="9">
    <source>
        <dbReference type="EMBL" id="PZR04826.1"/>
    </source>
</evidence>
<dbReference type="PROSITE" id="PS50928">
    <property type="entry name" value="ABC_TM1"/>
    <property type="match status" value="1"/>
</dbReference>
<dbReference type="RefSeq" id="WP_303734845.1">
    <property type="nucleotide sequence ID" value="NZ_CAKZHK010000009.1"/>
</dbReference>
<keyword evidence="2 7" id="KW-0813">Transport</keyword>
<comment type="caution">
    <text evidence="9">The sequence shown here is derived from an EMBL/GenBank/DDBJ whole genome shotgun (WGS) entry which is preliminary data.</text>
</comment>
<gene>
    <name evidence="9" type="ORF">DI525_05955</name>
</gene>
<dbReference type="EMBL" id="QFRA01000012">
    <property type="protein sequence ID" value="PZR04826.1"/>
    <property type="molecule type" value="Genomic_DNA"/>
</dbReference>
<feature type="transmembrane region" description="Helical" evidence="7">
    <location>
        <begin position="242"/>
        <end position="269"/>
    </location>
</feature>
<evidence type="ECO:0000256" key="7">
    <source>
        <dbReference type="RuleBase" id="RU363032"/>
    </source>
</evidence>
<dbReference type="PANTHER" id="PTHR43163:SF6">
    <property type="entry name" value="DIPEPTIDE TRANSPORT SYSTEM PERMEASE PROTEIN DPPB-RELATED"/>
    <property type="match status" value="1"/>
</dbReference>
<dbReference type="InterPro" id="IPR045621">
    <property type="entry name" value="BPD_transp_1_N"/>
</dbReference>
<comment type="similarity">
    <text evidence="7">Belongs to the binding-protein-dependent transport system permease family.</text>
</comment>
<evidence type="ECO:0000256" key="5">
    <source>
        <dbReference type="ARBA" id="ARBA00022989"/>
    </source>
</evidence>
<dbReference type="InterPro" id="IPR000515">
    <property type="entry name" value="MetI-like"/>
</dbReference>
<evidence type="ECO:0000256" key="2">
    <source>
        <dbReference type="ARBA" id="ARBA00022448"/>
    </source>
</evidence>
<dbReference type="Gene3D" id="1.10.3720.10">
    <property type="entry name" value="MetI-like"/>
    <property type="match status" value="1"/>
</dbReference>
<name>A0A2W5SZ03_9CORY</name>
<dbReference type="Proteomes" id="UP000249432">
    <property type="component" value="Unassembled WGS sequence"/>
</dbReference>
<feature type="transmembrane region" description="Helical" evidence="7">
    <location>
        <begin position="12"/>
        <end position="33"/>
    </location>
</feature>
<evidence type="ECO:0000256" key="4">
    <source>
        <dbReference type="ARBA" id="ARBA00022692"/>
    </source>
</evidence>
<feature type="transmembrane region" description="Helical" evidence="7">
    <location>
        <begin position="184"/>
        <end position="203"/>
    </location>
</feature>
<dbReference type="CDD" id="cd06261">
    <property type="entry name" value="TM_PBP2"/>
    <property type="match status" value="1"/>
</dbReference>
<feature type="transmembrane region" description="Helical" evidence="7">
    <location>
        <begin position="137"/>
        <end position="164"/>
    </location>
</feature>